<dbReference type="GO" id="GO:0005768">
    <property type="term" value="C:endosome"/>
    <property type="evidence" value="ECO:0007669"/>
    <property type="project" value="TreeGrafter"/>
</dbReference>
<name>A0A0D6ELC0_SPOSA</name>
<feature type="region of interest" description="Disordered" evidence="1">
    <location>
        <begin position="201"/>
        <end position="236"/>
    </location>
</feature>
<proteinExistence type="predicted"/>
<accession>A0A0D6ELC0</accession>
<dbReference type="PANTHER" id="PTHR28218">
    <property type="entry name" value="VPS4-ASSOCIATED PROTEIN 1"/>
    <property type="match status" value="1"/>
</dbReference>
<protein>
    <submittedName>
        <fullName evidence="2">SPOSA6832_02161-mRNA-1:cds</fullName>
    </submittedName>
</protein>
<dbReference type="Proteomes" id="UP000243876">
    <property type="component" value="Unassembled WGS sequence"/>
</dbReference>
<evidence type="ECO:0000313" key="2">
    <source>
        <dbReference type="EMBL" id="CEQ40553.1"/>
    </source>
</evidence>
<evidence type="ECO:0000313" key="3">
    <source>
        <dbReference type="Proteomes" id="UP000243876"/>
    </source>
</evidence>
<organism evidence="2 3">
    <name type="scientific">Sporidiobolus salmonicolor</name>
    <name type="common">Yeast-like fungus</name>
    <name type="synonym">Sporobolomyces salmonicolor</name>
    <dbReference type="NCBI Taxonomy" id="5005"/>
    <lineage>
        <taxon>Eukaryota</taxon>
        <taxon>Fungi</taxon>
        <taxon>Dikarya</taxon>
        <taxon>Basidiomycota</taxon>
        <taxon>Pucciniomycotina</taxon>
        <taxon>Microbotryomycetes</taxon>
        <taxon>Sporidiobolales</taxon>
        <taxon>Sporidiobolaceae</taxon>
        <taxon>Sporobolomyces</taxon>
    </lineage>
</organism>
<reference evidence="3" key="1">
    <citation type="submission" date="2015-02" db="EMBL/GenBank/DDBJ databases">
        <authorList>
            <person name="Gon?alves P."/>
        </authorList>
    </citation>
    <scope>NUCLEOTIDE SEQUENCE [LARGE SCALE GENOMIC DNA]</scope>
</reference>
<feature type="region of interest" description="Disordered" evidence="1">
    <location>
        <begin position="1"/>
        <end position="20"/>
    </location>
</feature>
<feature type="region of interest" description="Disordered" evidence="1">
    <location>
        <begin position="71"/>
        <end position="139"/>
    </location>
</feature>
<evidence type="ECO:0000256" key="1">
    <source>
        <dbReference type="SAM" id="MobiDB-lite"/>
    </source>
</evidence>
<dbReference type="AlphaFoldDB" id="A0A0D6ELC0"/>
<feature type="compositionally biased region" description="Pro residues" evidence="1">
    <location>
        <begin position="81"/>
        <end position="94"/>
    </location>
</feature>
<dbReference type="InterPro" id="IPR013640">
    <property type="entry name" value="Vfa1"/>
</dbReference>
<feature type="compositionally biased region" description="Basic and acidic residues" evidence="1">
    <location>
        <begin position="98"/>
        <end position="122"/>
    </location>
</feature>
<dbReference type="Pfam" id="PF08432">
    <property type="entry name" value="Vfa1"/>
    <property type="match status" value="1"/>
</dbReference>
<feature type="non-terminal residue" evidence="2">
    <location>
        <position position="1"/>
    </location>
</feature>
<feature type="compositionally biased region" description="Low complexity" evidence="1">
    <location>
        <begin position="123"/>
        <end position="139"/>
    </location>
</feature>
<gene>
    <name evidence="2" type="primary">SPOSA6832_02161</name>
</gene>
<dbReference type="EMBL" id="CENE01000007">
    <property type="protein sequence ID" value="CEQ40553.1"/>
    <property type="molecule type" value="Genomic_DNA"/>
</dbReference>
<dbReference type="PANTHER" id="PTHR28218:SF1">
    <property type="entry name" value="VPS4-ASSOCIATED PROTEIN 1"/>
    <property type="match status" value="1"/>
</dbReference>
<sequence length="236" mass="24960">MPTASSAPSPAPLSAPSGPPKLVNLYYARTTGTAKSCIVCSKETVTCLANEEVTDWMHVCKSHLLDPGFAKPAPSTTTPVSTPPASPAPSPSPVPQSEIDKVKKEYEQKQKRKAEAAEKAKSDSSTPAAPPSSTSTVGKAFSALRTSASAITSLASTTQSTLFPPAPPPQLSASELARAEAAKAKVFVLNRDYFRMRQDAKRREWEKKDGMERAKGWSFPKVPTGGFSSVPTGKIG</sequence>
<feature type="compositionally biased region" description="Polar residues" evidence="1">
    <location>
        <begin position="226"/>
        <end position="236"/>
    </location>
</feature>
<dbReference type="OrthoDB" id="2158714at2759"/>
<feature type="compositionally biased region" description="Basic and acidic residues" evidence="1">
    <location>
        <begin position="201"/>
        <end position="215"/>
    </location>
</feature>
<feature type="compositionally biased region" description="Pro residues" evidence="1">
    <location>
        <begin position="9"/>
        <end position="19"/>
    </location>
</feature>
<keyword evidence="3" id="KW-1185">Reference proteome</keyword>
<dbReference type="GO" id="GO:0007034">
    <property type="term" value="P:vacuolar transport"/>
    <property type="evidence" value="ECO:0007669"/>
    <property type="project" value="TreeGrafter"/>
</dbReference>